<protein>
    <submittedName>
        <fullName evidence="2">Unannotated protein</fullName>
    </submittedName>
</protein>
<proteinExistence type="predicted"/>
<reference evidence="2" key="1">
    <citation type="submission" date="2020-05" db="EMBL/GenBank/DDBJ databases">
        <authorList>
            <person name="Chiriac C."/>
            <person name="Salcher M."/>
            <person name="Ghai R."/>
            <person name="Kavagutti S V."/>
        </authorList>
    </citation>
    <scope>NUCLEOTIDE SEQUENCE</scope>
</reference>
<gene>
    <name evidence="2" type="ORF">UFOPK2237_00316</name>
</gene>
<name>A0A6J6KE73_9ZZZZ</name>
<evidence type="ECO:0000313" key="2">
    <source>
        <dbReference type="EMBL" id="CAB4647802.1"/>
    </source>
</evidence>
<sequence>MTIVKTVNPKISKKTTGAGTNATKPIHRRRPKEETENLILHEAERLLIERLASGSDDLNPLASLRITDVLASINAKLSGDQLPMTTGAAYQIWKSQLSFQDAILERIMNEVSTPWEADLRSKLDAALSQELSLEEVLESVFGFNEPPNSTSDHELSLAIGLTAFVSPERIRRAEEIANDQYVRALGTILTDILNYADRRLLPGLRIDDMVWAIEGLYAGLHLRARSHPELVDRKDAKGRYLGPMVTNSIFIGLSEPVSQRGKESR</sequence>
<evidence type="ECO:0000256" key="1">
    <source>
        <dbReference type="SAM" id="MobiDB-lite"/>
    </source>
</evidence>
<feature type="compositionally biased region" description="Low complexity" evidence="1">
    <location>
        <begin position="14"/>
        <end position="24"/>
    </location>
</feature>
<accession>A0A6J6KE73</accession>
<dbReference type="EMBL" id="CAEZWI010000022">
    <property type="protein sequence ID" value="CAB4647802.1"/>
    <property type="molecule type" value="Genomic_DNA"/>
</dbReference>
<feature type="region of interest" description="Disordered" evidence="1">
    <location>
        <begin position="1"/>
        <end position="34"/>
    </location>
</feature>
<organism evidence="2">
    <name type="scientific">freshwater metagenome</name>
    <dbReference type="NCBI Taxonomy" id="449393"/>
    <lineage>
        <taxon>unclassified sequences</taxon>
        <taxon>metagenomes</taxon>
        <taxon>ecological metagenomes</taxon>
    </lineage>
</organism>
<dbReference type="AlphaFoldDB" id="A0A6J6KE73"/>